<dbReference type="Pfam" id="PF00583">
    <property type="entry name" value="Acetyltransf_1"/>
    <property type="match status" value="1"/>
</dbReference>
<keyword evidence="3" id="KW-1185">Reference proteome</keyword>
<dbReference type="AlphaFoldDB" id="A0A4Z0M520"/>
<sequence length="167" mass="18547">MAGVTVYYLEMTSPGQLRGKPLPAGLSLAEARVPQFAFNRFLYEHIGGPWAWRDKLSWSDAQWRAYVEAENLRTWVAWVDGSPAGYFDLEREGDEVEIKYFGLAPAFIGQGYGGALLTSAIEAAWGWDAPQRVWVHTCTLDHPNALANYQARGMQLYRSGEAAASGD</sequence>
<reference evidence="2 3" key="1">
    <citation type="submission" date="2019-04" db="EMBL/GenBank/DDBJ databases">
        <title>Taxonomy of novel Haliea sp. from mangrove soil of West Coast of India.</title>
        <authorList>
            <person name="Verma A."/>
            <person name="Kumar P."/>
            <person name="Krishnamurthi S."/>
        </authorList>
    </citation>
    <scope>NUCLEOTIDE SEQUENCE [LARGE SCALE GENOMIC DNA]</scope>
    <source>
        <strain evidence="2 3">SAOS-164</strain>
    </source>
</reference>
<dbReference type="CDD" id="cd04301">
    <property type="entry name" value="NAT_SF"/>
    <property type="match status" value="1"/>
</dbReference>
<name>A0A4Z0M520_9GAMM</name>
<dbReference type="EMBL" id="SRLE01000005">
    <property type="protein sequence ID" value="TGD74793.1"/>
    <property type="molecule type" value="Genomic_DNA"/>
</dbReference>
<dbReference type="Proteomes" id="UP000298050">
    <property type="component" value="Unassembled WGS sequence"/>
</dbReference>
<dbReference type="SUPFAM" id="SSF55729">
    <property type="entry name" value="Acyl-CoA N-acyltransferases (Nat)"/>
    <property type="match status" value="1"/>
</dbReference>
<dbReference type="InterPro" id="IPR000182">
    <property type="entry name" value="GNAT_dom"/>
</dbReference>
<evidence type="ECO:0000313" key="2">
    <source>
        <dbReference type="EMBL" id="TGD74793.1"/>
    </source>
</evidence>
<keyword evidence="2" id="KW-0808">Transferase</keyword>
<evidence type="ECO:0000313" key="3">
    <source>
        <dbReference type="Proteomes" id="UP000298050"/>
    </source>
</evidence>
<gene>
    <name evidence="2" type="ORF">E4634_06225</name>
</gene>
<dbReference type="RefSeq" id="WP_135441892.1">
    <property type="nucleotide sequence ID" value="NZ_SRLE01000005.1"/>
</dbReference>
<comment type="caution">
    <text evidence="2">The sequence shown here is derived from an EMBL/GenBank/DDBJ whole genome shotgun (WGS) entry which is preliminary data.</text>
</comment>
<organism evidence="2 3">
    <name type="scientific">Mangrovimicrobium sediminis</name>
    <dbReference type="NCBI Taxonomy" id="2562682"/>
    <lineage>
        <taxon>Bacteria</taxon>
        <taxon>Pseudomonadati</taxon>
        <taxon>Pseudomonadota</taxon>
        <taxon>Gammaproteobacteria</taxon>
        <taxon>Cellvibrionales</taxon>
        <taxon>Halieaceae</taxon>
        <taxon>Mangrovimicrobium</taxon>
    </lineage>
</organism>
<dbReference type="Gene3D" id="3.40.630.30">
    <property type="match status" value="1"/>
</dbReference>
<dbReference type="PROSITE" id="PS51186">
    <property type="entry name" value="GNAT"/>
    <property type="match status" value="1"/>
</dbReference>
<dbReference type="GO" id="GO:0016747">
    <property type="term" value="F:acyltransferase activity, transferring groups other than amino-acyl groups"/>
    <property type="evidence" value="ECO:0007669"/>
    <property type="project" value="InterPro"/>
</dbReference>
<dbReference type="InterPro" id="IPR016181">
    <property type="entry name" value="Acyl_CoA_acyltransferase"/>
</dbReference>
<accession>A0A4Z0M520</accession>
<dbReference type="OrthoDB" id="275336at2"/>
<feature type="domain" description="N-acetyltransferase" evidence="1">
    <location>
        <begin position="36"/>
        <end position="167"/>
    </location>
</feature>
<protein>
    <submittedName>
        <fullName evidence="2">GNAT family N-acetyltransferase</fullName>
    </submittedName>
</protein>
<proteinExistence type="predicted"/>
<evidence type="ECO:0000259" key="1">
    <source>
        <dbReference type="PROSITE" id="PS51186"/>
    </source>
</evidence>